<name>A0A6A6BXF6_ZASCE</name>
<dbReference type="GeneID" id="54563033"/>
<protein>
    <submittedName>
        <fullName evidence="1">Uncharacterized protein</fullName>
    </submittedName>
</protein>
<evidence type="ECO:0000313" key="2">
    <source>
        <dbReference type="Proteomes" id="UP000799537"/>
    </source>
</evidence>
<evidence type="ECO:0000313" key="1">
    <source>
        <dbReference type="EMBL" id="KAF2159477.1"/>
    </source>
</evidence>
<gene>
    <name evidence="1" type="ORF">M409DRAFT_30098</name>
</gene>
<accession>A0A6A6BXF6</accession>
<dbReference type="Proteomes" id="UP000799537">
    <property type="component" value="Unassembled WGS sequence"/>
</dbReference>
<reference evidence="1" key="1">
    <citation type="journal article" date="2020" name="Stud. Mycol.">
        <title>101 Dothideomycetes genomes: a test case for predicting lifestyles and emergence of pathogens.</title>
        <authorList>
            <person name="Haridas S."/>
            <person name="Albert R."/>
            <person name="Binder M."/>
            <person name="Bloem J."/>
            <person name="Labutti K."/>
            <person name="Salamov A."/>
            <person name="Andreopoulos B."/>
            <person name="Baker S."/>
            <person name="Barry K."/>
            <person name="Bills G."/>
            <person name="Bluhm B."/>
            <person name="Cannon C."/>
            <person name="Castanera R."/>
            <person name="Culley D."/>
            <person name="Daum C."/>
            <person name="Ezra D."/>
            <person name="Gonzalez J."/>
            <person name="Henrissat B."/>
            <person name="Kuo A."/>
            <person name="Liang C."/>
            <person name="Lipzen A."/>
            <person name="Lutzoni F."/>
            <person name="Magnuson J."/>
            <person name="Mondo S."/>
            <person name="Nolan M."/>
            <person name="Ohm R."/>
            <person name="Pangilinan J."/>
            <person name="Park H.-J."/>
            <person name="Ramirez L."/>
            <person name="Alfaro M."/>
            <person name="Sun H."/>
            <person name="Tritt A."/>
            <person name="Yoshinaga Y."/>
            <person name="Zwiers L.-H."/>
            <person name="Turgeon B."/>
            <person name="Goodwin S."/>
            <person name="Spatafora J."/>
            <person name="Crous P."/>
            <person name="Grigoriev I."/>
        </authorList>
    </citation>
    <scope>NUCLEOTIDE SEQUENCE</scope>
    <source>
        <strain evidence="1">ATCC 36951</strain>
    </source>
</reference>
<dbReference type="EMBL" id="ML993637">
    <property type="protein sequence ID" value="KAF2159477.1"/>
    <property type="molecule type" value="Genomic_DNA"/>
</dbReference>
<dbReference type="OrthoDB" id="3639531at2759"/>
<keyword evidence="2" id="KW-1185">Reference proteome</keyword>
<dbReference type="AlphaFoldDB" id="A0A6A6BXF6"/>
<proteinExistence type="predicted"/>
<dbReference type="RefSeq" id="XP_033660366.1">
    <property type="nucleotide sequence ID" value="XM_033809761.1"/>
</dbReference>
<organism evidence="1 2">
    <name type="scientific">Zasmidium cellare ATCC 36951</name>
    <dbReference type="NCBI Taxonomy" id="1080233"/>
    <lineage>
        <taxon>Eukaryota</taxon>
        <taxon>Fungi</taxon>
        <taxon>Dikarya</taxon>
        <taxon>Ascomycota</taxon>
        <taxon>Pezizomycotina</taxon>
        <taxon>Dothideomycetes</taxon>
        <taxon>Dothideomycetidae</taxon>
        <taxon>Mycosphaerellales</taxon>
        <taxon>Mycosphaerellaceae</taxon>
        <taxon>Zasmidium</taxon>
    </lineage>
</organism>
<sequence>MVSAKLEVLHNRRKGTARIEYAMFEPFWRFRDPTGEPILTIRLLDVLYIKVSVLQSERIKLVIRTKKRPYLFISTKSKKFHAPFSRVFPPIEYLRGLLCDEPAAKKQPLSLFDLPQELLDVIFGLAYPAQEGLVINGRDGWQSEQKQQNRCNGTATALRKLVPKVCDFMVSKRFLKESAKAWSIKLAASFIWRVATFPSLKELNLMVSEPAFESVEPQYPWKATLGEKEFRIIFEKFGLGRLRGLKKFSLVAGEIYRKRTKLEKQKWEENVAALETYQLPFVTKPRISTVTNAKSGSARGVSLTDEDAAEVGDSPVPGVYIAKGGLILFPSSMQLENLKTTQAFITQNSNAVISAIWKNQVNEDLATEFAALKI</sequence>